<keyword evidence="3" id="KW-0813">Transport</keyword>
<comment type="subcellular location">
    <subcellularLocation>
        <location evidence="1">Golgi apparatus membrane</location>
        <topology evidence="1">Multi-pass membrane protein</topology>
    </subcellularLocation>
</comment>
<dbReference type="GO" id="GO:0000139">
    <property type="term" value="C:Golgi membrane"/>
    <property type="evidence" value="ECO:0007669"/>
    <property type="project" value="UniProtKB-SubCell"/>
</dbReference>
<dbReference type="PANTHER" id="PTHR12952:SF0">
    <property type="entry name" value="PROTEIN SYS1 HOMOLOG"/>
    <property type="match status" value="1"/>
</dbReference>
<dbReference type="EMBL" id="UZAN01044926">
    <property type="protein sequence ID" value="VDP81750.1"/>
    <property type="molecule type" value="Genomic_DNA"/>
</dbReference>
<evidence type="ECO:0000256" key="3">
    <source>
        <dbReference type="ARBA" id="ARBA00022448"/>
    </source>
</evidence>
<dbReference type="InterPro" id="IPR019185">
    <property type="entry name" value="Integral_membrane_SYS1-rel"/>
</dbReference>
<evidence type="ECO:0000256" key="4">
    <source>
        <dbReference type="ARBA" id="ARBA00022692"/>
    </source>
</evidence>
<evidence type="ECO:0000256" key="2">
    <source>
        <dbReference type="ARBA" id="ARBA00008160"/>
    </source>
</evidence>
<dbReference type="GO" id="GO:0034067">
    <property type="term" value="P:protein localization to Golgi apparatus"/>
    <property type="evidence" value="ECO:0007669"/>
    <property type="project" value="TreeGrafter"/>
</dbReference>
<dbReference type="GO" id="GO:0006895">
    <property type="term" value="P:Golgi to endosome transport"/>
    <property type="evidence" value="ECO:0007669"/>
    <property type="project" value="TreeGrafter"/>
</dbReference>
<organism evidence="12">
    <name type="scientific">Echinostoma caproni</name>
    <dbReference type="NCBI Taxonomy" id="27848"/>
    <lineage>
        <taxon>Eukaryota</taxon>
        <taxon>Metazoa</taxon>
        <taxon>Spiralia</taxon>
        <taxon>Lophotrochozoa</taxon>
        <taxon>Platyhelminthes</taxon>
        <taxon>Trematoda</taxon>
        <taxon>Digenea</taxon>
        <taxon>Plagiorchiida</taxon>
        <taxon>Echinostomata</taxon>
        <taxon>Echinostomatoidea</taxon>
        <taxon>Echinostomatidae</taxon>
        <taxon>Echinostoma</taxon>
    </lineage>
</organism>
<dbReference type="AlphaFoldDB" id="A0A183AL52"/>
<dbReference type="Pfam" id="PF09801">
    <property type="entry name" value="SYS1"/>
    <property type="match status" value="1"/>
</dbReference>
<reference evidence="10 11" key="2">
    <citation type="submission" date="2018-11" db="EMBL/GenBank/DDBJ databases">
        <authorList>
            <consortium name="Pathogen Informatics"/>
        </authorList>
    </citation>
    <scope>NUCLEOTIDE SEQUENCE [LARGE SCALE GENOMIC DNA]</scope>
    <source>
        <strain evidence="10 11">Egypt</strain>
    </source>
</reference>
<comment type="similarity">
    <text evidence="2">Belongs to the SYS1 family.</text>
</comment>
<keyword evidence="7" id="KW-0333">Golgi apparatus</keyword>
<dbReference type="PANTHER" id="PTHR12952">
    <property type="entry name" value="SYS1"/>
    <property type="match status" value="1"/>
</dbReference>
<dbReference type="GO" id="GO:0043001">
    <property type="term" value="P:Golgi to plasma membrane protein transport"/>
    <property type="evidence" value="ECO:0007669"/>
    <property type="project" value="TreeGrafter"/>
</dbReference>
<dbReference type="GO" id="GO:0005829">
    <property type="term" value="C:cytosol"/>
    <property type="evidence" value="ECO:0007669"/>
    <property type="project" value="GOC"/>
</dbReference>
<keyword evidence="4 9" id="KW-0812">Transmembrane</keyword>
<evidence type="ECO:0000256" key="7">
    <source>
        <dbReference type="ARBA" id="ARBA00023034"/>
    </source>
</evidence>
<feature type="transmembrane region" description="Helical" evidence="9">
    <location>
        <begin position="99"/>
        <end position="120"/>
    </location>
</feature>
<evidence type="ECO:0000256" key="8">
    <source>
        <dbReference type="ARBA" id="ARBA00023136"/>
    </source>
</evidence>
<keyword evidence="5" id="KW-0653">Protein transport</keyword>
<dbReference type="OrthoDB" id="542931at2759"/>
<feature type="transmembrane region" description="Helical" evidence="9">
    <location>
        <begin position="48"/>
        <end position="67"/>
    </location>
</feature>
<name>A0A183AL52_9TREM</name>
<accession>A0A183AL52</accession>
<evidence type="ECO:0000256" key="1">
    <source>
        <dbReference type="ARBA" id="ARBA00004653"/>
    </source>
</evidence>
<feature type="transmembrane region" description="Helical" evidence="9">
    <location>
        <begin position="74"/>
        <end position="93"/>
    </location>
</feature>
<keyword evidence="11" id="KW-1185">Reference proteome</keyword>
<proteinExistence type="inferred from homology"/>
<evidence type="ECO:0000313" key="12">
    <source>
        <dbReference type="WBParaSite" id="ECPE_0000770301-mRNA-1"/>
    </source>
</evidence>
<protein>
    <submittedName>
        <fullName evidence="12">Protein SYS1 homolog</fullName>
    </submittedName>
</protein>
<dbReference type="Proteomes" id="UP000272942">
    <property type="component" value="Unassembled WGS sequence"/>
</dbReference>
<feature type="transmembrane region" description="Helical" evidence="9">
    <location>
        <begin position="12"/>
        <end position="36"/>
    </location>
</feature>
<evidence type="ECO:0000313" key="10">
    <source>
        <dbReference type="EMBL" id="VDP81750.1"/>
    </source>
</evidence>
<reference evidence="12" key="1">
    <citation type="submission" date="2016-06" db="UniProtKB">
        <authorList>
            <consortium name="WormBaseParasite"/>
        </authorList>
    </citation>
    <scope>IDENTIFICATION</scope>
</reference>
<dbReference type="WBParaSite" id="ECPE_0000770301-mRNA-1">
    <property type="protein sequence ID" value="ECPE_0000770301-mRNA-1"/>
    <property type="gene ID" value="ECPE_0000770301"/>
</dbReference>
<evidence type="ECO:0000313" key="11">
    <source>
        <dbReference type="Proteomes" id="UP000272942"/>
    </source>
</evidence>
<keyword evidence="6 9" id="KW-1133">Transmembrane helix</keyword>
<keyword evidence="8 9" id="KW-0472">Membrane</keyword>
<sequence length="152" mass="17149">MAPKFRSSVWDPLLICSQIVCMQCVFYFCASLFLTFEMIFSRASGKCIFVSFLLTALCSGLGIWRLVRRTKQCLDFACTVHFWHLIFCILFTRTVPRSILWWVANVFSVVISTVMGEILCMRSELKVIPLSSARATGSSSSSTSTTVTNQMN</sequence>
<evidence type="ECO:0000256" key="6">
    <source>
        <dbReference type="ARBA" id="ARBA00022989"/>
    </source>
</evidence>
<gene>
    <name evidence="10" type="ORF">ECPE_LOCUS7687</name>
</gene>
<dbReference type="GO" id="GO:0005802">
    <property type="term" value="C:trans-Golgi network"/>
    <property type="evidence" value="ECO:0007669"/>
    <property type="project" value="TreeGrafter"/>
</dbReference>
<evidence type="ECO:0000256" key="9">
    <source>
        <dbReference type="SAM" id="Phobius"/>
    </source>
</evidence>
<evidence type="ECO:0000256" key="5">
    <source>
        <dbReference type="ARBA" id="ARBA00022927"/>
    </source>
</evidence>